<keyword evidence="1" id="KW-0175">Coiled coil</keyword>
<evidence type="ECO:0000313" key="2">
    <source>
        <dbReference type="EMBL" id="ULU08179.1"/>
    </source>
</evidence>
<evidence type="ECO:0000256" key="1">
    <source>
        <dbReference type="SAM" id="Coils"/>
    </source>
</evidence>
<name>A0AAE9IW02_CAEBR</name>
<accession>A0AAE9IW02</accession>
<dbReference type="Proteomes" id="UP000827892">
    <property type="component" value="Chromosome II"/>
</dbReference>
<protein>
    <submittedName>
        <fullName evidence="2">Uncharacterized protein</fullName>
    </submittedName>
</protein>
<gene>
    <name evidence="2" type="ORF">L3Y34_019350</name>
</gene>
<feature type="coiled-coil region" evidence="1">
    <location>
        <begin position="53"/>
        <end position="218"/>
    </location>
</feature>
<reference evidence="2 3" key="1">
    <citation type="submission" date="2022-05" db="EMBL/GenBank/DDBJ databases">
        <title>Chromosome-level reference genomes for two strains of Caenorhabditis briggsae: an improved platform for comparative genomics.</title>
        <authorList>
            <person name="Stevens L."/>
            <person name="Andersen E.C."/>
        </authorList>
    </citation>
    <scope>NUCLEOTIDE SEQUENCE [LARGE SCALE GENOMIC DNA]</scope>
    <source>
        <strain evidence="2">QX1410_ONT</strain>
        <tissue evidence="2">Whole-organism</tissue>
    </source>
</reference>
<dbReference type="EMBL" id="CP090892">
    <property type="protein sequence ID" value="ULU08179.1"/>
    <property type="molecule type" value="Genomic_DNA"/>
</dbReference>
<evidence type="ECO:0000313" key="3">
    <source>
        <dbReference type="Proteomes" id="UP000827892"/>
    </source>
</evidence>
<organism evidence="2 3">
    <name type="scientific">Caenorhabditis briggsae</name>
    <dbReference type="NCBI Taxonomy" id="6238"/>
    <lineage>
        <taxon>Eukaryota</taxon>
        <taxon>Metazoa</taxon>
        <taxon>Ecdysozoa</taxon>
        <taxon>Nematoda</taxon>
        <taxon>Chromadorea</taxon>
        <taxon>Rhabditida</taxon>
        <taxon>Rhabditina</taxon>
        <taxon>Rhabditomorpha</taxon>
        <taxon>Rhabditoidea</taxon>
        <taxon>Rhabditidae</taxon>
        <taxon>Peloderinae</taxon>
        <taxon>Caenorhabditis</taxon>
    </lineage>
</organism>
<dbReference type="AlphaFoldDB" id="A0AAE9IW02"/>
<proteinExistence type="predicted"/>
<sequence length="357" mass="42026">MSGYDEQSDEQLPNPAKCTMKCIALNTSNDVNRSKKSSLQLSRSECSLLKTPRENLEERLEKLKIDYNKAGKICKRMEKFIVKLKEEIEAKNSTVKKLLSEKKDLQSKLNRSIRNCDTFEEKLEDMEEENRKLIAQIAHLTKEKIKEIEHLEDKLKRYEEQYELSFITRNRLGVENRGFVKMSHDEVEEDKKKMLQELNETKERLESKEQSKLLAEMRKRLRAGIPGFDRMTINEVTSHILVTPTHEQLAGLEDLNVEHFIKSLEISSEDKKQEFREYIKQVYQKGYVRANVDLIMQQSLAKIDNQERQQRDAFYFRGNSITDKFQHSDPQSKHPPNSRNLKSILRMEFPEKPSSIL</sequence>